<accession>A0A6M0Q8M1</accession>
<proteinExistence type="predicted"/>
<reference evidence="2 3" key="1">
    <citation type="submission" date="2020-02" db="EMBL/GenBank/DDBJ databases">
        <title>Bacillus aquiflavi sp. nov., isolated from yellow water of strong flavor Chinese baijiu in Yibin region of China.</title>
        <authorList>
            <person name="Xie J."/>
        </authorList>
    </citation>
    <scope>NUCLEOTIDE SEQUENCE [LARGE SCALE GENOMIC DNA]</scope>
    <source>
        <strain evidence="2 3">SA4</strain>
    </source>
</reference>
<sequence length="175" mass="20317">MKKIIIIMFIVIIFAISFLWSLDYISHDGEFTKWNHSTAGQEQFKDGSPIYLGYNFTWEGFGNPILEKVEFIKRDGTIVAKDDDEFHIEPYIASTERIGVLDEDTVMKEGLNNDFVNVKDFRINKNFYLVLRVKYVGNDLNNVVNDIESLRFTYKKYGVTQFQNIAFNDGIITGE</sequence>
<dbReference type="RefSeq" id="WP_163178817.1">
    <property type="nucleotide sequence ID" value="NZ_JAAIWM010000002.1"/>
</dbReference>
<protein>
    <submittedName>
        <fullName evidence="2">Uncharacterized protein</fullName>
    </submittedName>
</protein>
<comment type="caution">
    <text evidence="2">The sequence shown here is derived from an EMBL/GenBank/DDBJ whole genome shotgun (WGS) entry which is preliminary data.</text>
</comment>
<dbReference type="EMBL" id="JAAIWM010000002">
    <property type="protein sequence ID" value="NEY71358.1"/>
    <property type="molecule type" value="Genomic_DNA"/>
</dbReference>
<evidence type="ECO:0000256" key="1">
    <source>
        <dbReference type="SAM" id="Phobius"/>
    </source>
</evidence>
<name>A0A6M0Q8M1_9BACI</name>
<keyword evidence="1" id="KW-0472">Membrane</keyword>
<dbReference type="AlphaFoldDB" id="A0A6M0Q8M1"/>
<gene>
    <name evidence="2" type="ORF">G4D63_06330</name>
</gene>
<keyword evidence="1" id="KW-1133">Transmembrane helix</keyword>
<dbReference type="Proteomes" id="UP000481043">
    <property type="component" value="Unassembled WGS sequence"/>
</dbReference>
<keyword evidence="3" id="KW-1185">Reference proteome</keyword>
<keyword evidence="1" id="KW-0812">Transmembrane</keyword>
<feature type="transmembrane region" description="Helical" evidence="1">
    <location>
        <begin position="6"/>
        <end position="25"/>
    </location>
</feature>
<evidence type="ECO:0000313" key="3">
    <source>
        <dbReference type="Proteomes" id="UP000481043"/>
    </source>
</evidence>
<evidence type="ECO:0000313" key="2">
    <source>
        <dbReference type="EMBL" id="NEY71358.1"/>
    </source>
</evidence>
<organism evidence="2 3">
    <name type="scientific">Bacillus mesophilus</name>
    <dbReference type="NCBI Taxonomy" id="1808955"/>
    <lineage>
        <taxon>Bacteria</taxon>
        <taxon>Bacillati</taxon>
        <taxon>Bacillota</taxon>
        <taxon>Bacilli</taxon>
        <taxon>Bacillales</taxon>
        <taxon>Bacillaceae</taxon>
        <taxon>Bacillus</taxon>
    </lineage>
</organism>